<organism evidence="5 7">
    <name type="scientific">Candidatus Chlorohelix allophototropha</name>
    <dbReference type="NCBI Taxonomy" id="3003348"/>
    <lineage>
        <taxon>Bacteria</taxon>
        <taxon>Bacillati</taxon>
        <taxon>Chloroflexota</taxon>
        <taxon>Chloroflexia</taxon>
        <taxon>Candidatus Chloroheliales</taxon>
        <taxon>Candidatus Chloroheliaceae</taxon>
        <taxon>Candidatus Chlorohelix</taxon>
    </lineage>
</organism>
<evidence type="ECO:0000256" key="1">
    <source>
        <dbReference type="ARBA" id="ARBA00023125"/>
    </source>
</evidence>
<protein>
    <submittedName>
        <fullName evidence="5">FHA domain-containing protein</fullName>
    </submittedName>
</protein>
<name>A0A8T7M5B1_9CHLR</name>
<dbReference type="Proteomes" id="UP000521676">
    <property type="component" value="Unassembled WGS sequence"/>
</dbReference>
<proteinExistence type="predicted"/>
<evidence type="ECO:0000313" key="7">
    <source>
        <dbReference type="Proteomes" id="UP000521676"/>
    </source>
</evidence>
<dbReference type="InterPro" id="IPR050923">
    <property type="entry name" value="Cell_Proc_Reg/RNA_Proc"/>
</dbReference>
<evidence type="ECO:0000313" key="8">
    <source>
        <dbReference type="Proteomes" id="UP001431572"/>
    </source>
</evidence>
<dbReference type="PROSITE" id="PS50006">
    <property type="entry name" value="FHA_DOMAIN"/>
    <property type="match status" value="1"/>
</dbReference>
<dbReference type="SUPFAM" id="SSF46894">
    <property type="entry name" value="C-terminal effector domain of the bipartite response regulators"/>
    <property type="match status" value="1"/>
</dbReference>
<gene>
    <name evidence="5" type="ORF">HXX08_15540</name>
    <name evidence="6" type="ORF">OZ401_002789</name>
</gene>
<dbReference type="InterPro" id="IPR008984">
    <property type="entry name" value="SMAD_FHA_dom_sf"/>
</dbReference>
<reference evidence="6" key="2">
    <citation type="journal article" date="2024" name="Nature">
        <title>Anoxygenic phototroph of the Chloroflexota uses a type I reaction centre.</title>
        <authorList>
            <person name="Tsuji J.M."/>
            <person name="Shaw N.A."/>
            <person name="Nagashima S."/>
            <person name="Venkiteswaran J.J."/>
            <person name="Schiff S.L."/>
            <person name="Watanabe T."/>
            <person name="Fukui M."/>
            <person name="Hanada S."/>
            <person name="Tank M."/>
            <person name="Neufeld J.D."/>
        </authorList>
    </citation>
    <scope>NUCLEOTIDE SEQUENCE</scope>
    <source>
        <strain evidence="6">L227-S17</strain>
    </source>
</reference>
<evidence type="ECO:0000259" key="3">
    <source>
        <dbReference type="PROSITE" id="PS50006"/>
    </source>
</evidence>
<dbReference type="GO" id="GO:0003677">
    <property type="term" value="F:DNA binding"/>
    <property type="evidence" value="ECO:0007669"/>
    <property type="project" value="UniProtKB-UniRule"/>
</dbReference>
<dbReference type="CDD" id="cd00060">
    <property type="entry name" value="FHA"/>
    <property type="match status" value="1"/>
</dbReference>
<keyword evidence="8" id="KW-1185">Reference proteome</keyword>
<dbReference type="CDD" id="cd00383">
    <property type="entry name" value="trans_reg_C"/>
    <property type="match status" value="1"/>
</dbReference>
<dbReference type="PANTHER" id="PTHR23308">
    <property type="entry name" value="NUCLEAR INHIBITOR OF PROTEIN PHOSPHATASE-1"/>
    <property type="match status" value="1"/>
</dbReference>
<dbReference type="AlphaFoldDB" id="A0A8T7M5B1"/>
<dbReference type="Pfam" id="PF00486">
    <property type="entry name" value="Trans_reg_C"/>
    <property type="match status" value="1"/>
</dbReference>
<dbReference type="InterPro" id="IPR016032">
    <property type="entry name" value="Sig_transdc_resp-reg_C-effctor"/>
</dbReference>
<dbReference type="RefSeq" id="WP_341471078.1">
    <property type="nucleotide sequence ID" value="NZ_CP128400.1"/>
</dbReference>
<dbReference type="SMART" id="SM00862">
    <property type="entry name" value="Trans_reg_C"/>
    <property type="match status" value="1"/>
</dbReference>
<feature type="DNA-binding region" description="OmpR/PhoB-type" evidence="2">
    <location>
        <begin position="98"/>
        <end position="209"/>
    </location>
</feature>
<evidence type="ECO:0000313" key="6">
    <source>
        <dbReference type="EMBL" id="WJW69193.1"/>
    </source>
</evidence>
<feature type="domain" description="OmpR/PhoB-type" evidence="4">
    <location>
        <begin position="98"/>
        <end position="209"/>
    </location>
</feature>
<dbReference type="EMBL" id="CP128400">
    <property type="protein sequence ID" value="WJW69193.1"/>
    <property type="molecule type" value="Genomic_DNA"/>
</dbReference>
<dbReference type="InterPro" id="IPR000253">
    <property type="entry name" value="FHA_dom"/>
</dbReference>
<sequence>MTDEILPRLVAENQQVYILKGTEIRIGRATDNNIVLDSGRCSRYHALIKFSGAMVSVRDLGSTHGTKVNGRDIKSDVFLNHGDRLEFANIIFRFEDPAPTEPRGPSSRSTVKIDYRTMKVTREKKGKAQSIQLNGNAWKLFEYLYNKAGNICTRLEIAQFLYEPELQDSQEYNNSIEQLIKFLRNKLDLKSDTAPCIVTIRGVGYRLDLY</sequence>
<keyword evidence="1 2" id="KW-0238">DNA-binding</keyword>
<dbReference type="EMBL" id="JACATZ010000003">
    <property type="protein sequence ID" value="NWJ47275.1"/>
    <property type="molecule type" value="Genomic_DNA"/>
</dbReference>
<dbReference type="Pfam" id="PF00498">
    <property type="entry name" value="FHA"/>
    <property type="match status" value="1"/>
</dbReference>
<dbReference type="Proteomes" id="UP001431572">
    <property type="component" value="Chromosome 2"/>
</dbReference>
<dbReference type="Gene3D" id="2.60.200.20">
    <property type="match status" value="1"/>
</dbReference>
<dbReference type="Gene3D" id="1.10.10.10">
    <property type="entry name" value="Winged helix-like DNA-binding domain superfamily/Winged helix DNA-binding domain"/>
    <property type="match status" value="1"/>
</dbReference>
<dbReference type="GO" id="GO:0006355">
    <property type="term" value="P:regulation of DNA-templated transcription"/>
    <property type="evidence" value="ECO:0007669"/>
    <property type="project" value="InterPro"/>
</dbReference>
<evidence type="ECO:0000259" key="4">
    <source>
        <dbReference type="PROSITE" id="PS51755"/>
    </source>
</evidence>
<evidence type="ECO:0000313" key="5">
    <source>
        <dbReference type="EMBL" id="NWJ47275.1"/>
    </source>
</evidence>
<reference evidence="5 7" key="1">
    <citation type="submission" date="2020-06" db="EMBL/GenBank/DDBJ databases">
        <title>Anoxygenic phototrophic Chloroflexota member uses a Type I reaction center.</title>
        <authorList>
            <person name="Tsuji J.M."/>
            <person name="Shaw N.A."/>
            <person name="Nagashima S."/>
            <person name="Venkiteswaran J."/>
            <person name="Schiff S.L."/>
            <person name="Hanada S."/>
            <person name="Tank M."/>
            <person name="Neufeld J.D."/>
        </authorList>
    </citation>
    <scope>NUCLEOTIDE SEQUENCE [LARGE SCALE GENOMIC DNA]</scope>
    <source>
        <strain evidence="5">L227-S17</strain>
    </source>
</reference>
<feature type="domain" description="FHA" evidence="3">
    <location>
        <begin position="24"/>
        <end position="73"/>
    </location>
</feature>
<dbReference type="InterPro" id="IPR001867">
    <property type="entry name" value="OmpR/PhoB-type_DNA-bd"/>
</dbReference>
<dbReference type="GO" id="GO:0000160">
    <property type="term" value="P:phosphorelay signal transduction system"/>
    <property type="evidence" value="ECO:0007669"/>
    <property type="project" value="InterPro"/>
</dbReference>
<evidence type="ECO:0000256" key="2">
    <source>
        <dbReference type="PROSITE-ProRule" id="PRU01091"/>
    </source>
</evidence>
<dbReference type="InterPro" id="IPR036388">
    <property type="entry name" value="WH-like_DNA-bd_sf"/>
</dbReference>
<dbReference type="SMART" id="SM00240">
    <property type="entry name" value="FHA"/>
    <property type="match status" value="1"/>
</dbReference>
<accession>A0A8T7M5B1</accession>
<dbReference type="PROSITE" id="PS51755">
    <property type="entry name" value="OMPR_PHOB"/>
    <property type="match status" value="1"/>
</dbReference>
<dbReference type="SUPFAM" id="SSF49879">
    <property type="entry name" value="SMAD/FHA domain"/>
    <property type="match status" value="1"/>
</dbReference>